<accession>A0A1E3XBY2</accession>
<reference evidence="6 7" key="1">
    <citation type="submission" date="2016-07" db="EMBL/GenBank/DDBJ databases">
        <title>Draft genome of Scalindua rubra, obtained from a brine-seawater interface in the Red Sea, sheds light on salt adaptation in anammox bacteria.</title>
        <authorList>
            <person name="Speth D.R."/>
            <person name="Lagkouvardos I."/>
            <person name="Wang Y."/>
            <person name="Qian P.-Y."/>
            <person name="Dutilh B.E."/>
            <person name="Jetten M.S."/>
        </authorList>
    </citation>
    <scope>NUCLEOTIDE SEQUENCE [LARGE SCALE GENOMIC DNA]</scope>
    <source>
        <strain evidence="6">BSI-1</strain>
    </source>
</reference>
<gene>
    <name evidence="5" type="primary">kdsB</name>
    <name evidence="6" type="ORF">SCARUB_01737</name>
</gene>
<dbReference type="PANTHER" id="PTHR42866">
    <property type="entry name" value="3-DEOXY-MANNO-OCTULOSONATE CYTIDYLYLTRANSFERASE"/>
    <property type="match status" value="1"/>
</dbReference>
<sequence length="269" mass="30462">MLKAVAIIPARYASARLPGKSIKNEAKKYTGKFLIEHVYKGVKEAKNVQEVIVATDDRRIYDVVSQFGGCVKMTSVNHKSGTDRIAEVASNLDADFIVNIQGDEPDIRGDMIDNLVEVMYTEKEAVVCTLANEIRSIGEFKDPNAVKVVIDKDGYAMYFSRASIPFIRDGNNNSKFPPLAKINDEIDSRNSVLHKFLKHLGIYVYRKDFLLTFSGLPIPDLERIEKLEQLRVLSNGYKIKVVITPHICEGVDTPEDFERFLDKYRVKNQ</sequence>
<dbReference type="NCBIfam" id="NF009905">
    <property type="entry name" value="PRK13368.1"/>
    <property type="match status" value="1"/>
</dbReference>
<comment type="subcellular location">
    <subcellularLocation>
        <location evidence="5">Cytoplasm</location>
    </subcellularLocation>
    <subcellularLocation>
        <location evidence="1">Membrane</location>
    </subcellularLocation>
</comment>
<dbReference type="InterPro" id="IPR029044">
    <property type="entry name" value="Nucleotide-diphossugar_trans"/>
</dbReference>
<dbReference type="PANTHER" id="PTHR42866:SF2">
    <property type="entry name" value="3-DEOXY-MANNO-OCTULOSONATE CYTIDYLYLTRANSFERASE, MITOCHONDRIAL"/>
    <property type="match status" value="1"/>
</dbReference>
<dbReference type="GO" id="GO:0009103">
    <property type="term" value="P:lipopolysaccharide biosynthetic process"/>
    <property type="evidence" value="ECO:0007669"/>
    <property type="project" value="UniProtKB-UniRule"/>
</dbReference>
<evidence type="ECO:0000256" key="4">
    <source>
        <dbReference type="ARBA" id="ARBA00022985"/>
    </source>
</evidence>
<dbReference type="EMBL" id="MAYW01000037">
    <property type="protein sequence ID" value="ODS33113.1"/>
    <property type="molecule type" value="Genomic_DNA"/>
</dbReference>
<dbReference type="FunFam" id="3.90.550.10:FF:000011">
    <property type="entry name" value="3-deoxy-manno-octulosonate cytidylyltransferase"/>
    <property type="match status" value="1"/>
</dbReference>
<protein>
    <recommendedName>
        <fullName evidence="5">3-deoxy-manno-octulosonate cytidylyltransferase</fullName>
        <ecNumber evidence="5">2.7.7.38</ecNumber>
    </recommendedName>
    <alternativeName>
        <fullName evidence="5">CMP-2-keto-3-deoxyoctulosonic acid synthase</fullName>
        <shortName evidence="5">CKS</shortName>
        <shortName evidence="5">CMP-KDO synthase</shortName>
    </alternativeName>
</protein>
<dbReference type="NCBIfam" id="TIGR00466">
    <property type="entry name" value="kdsB"/>
    <property type="match status" value="1"/>
</dbReference>
<dbReference type="Pfam" id="PF02348">
    <property type="entry name" value="CTP_transf_3"/>
    <property type="match status" value="1"/>
</dbReference>
<evidence type="ECO:0000256" key="5">
    <source>
        <dbReference type="HAMAP-Rule" id="MF_00057"/>
    </source>
</evidence>
<dbReference type="EC" id="2.7.7.38" evidence="5"/>
<dbReference type="SUPFAM" id="SSF53448">
    <property type="entry name" value="Nucleotide-diphospho-sugar transferases"/>
    <property type="match status" value="1"/>
</dbReference>
<comment type="caution">
    <text evidence="6">The sequence shown here is derived from an EMBL/GenBank/DDBJ whole genome shotgun (WGS) entry which is preliminary data.</text>
</comment>
<keyword evidence="2 5" id="KW-0808">Transferase</keyword>
<keyword evidence="3 5" id="KW-0548">Nucleotidyltransferase</keyword>
<dbReference type="CDD" id="cd02517">
    <property type="entry name" value="CMP-KDO-Synthetase"/>
    <property type="match status" value="1"/>
</dbReference>
<comment type="pathway">
    <text evidence="5">Nucleotide-sugar biosynthesis; CMP-3-deoxy-D-manno-octulosonate biosynthesis; CMP-3-deoxy-D-manno-octulosonate from 3-deoxy-D-manno-octulosonate and CTP: step 1/1.</text>
</comment>
<evidence type="ECO:0000256" key="3">
    <source>
        <dbReference type="ARBA" id="ARBA00022695"/>
    </source>
</evidence>
<proteinExistence type="inferred from homology"/>
<keyword evidence="5" id="KW-0963">Cytoplasm</keyword>
<organism evidence="6 7">
    <name type="scientific">Candidatus Scalindua rubra</name>
    <dbReference type="NCBI Taxonomy" id="1872076"/>
    <lineage>
        <taxon>Bacteria</taxon>
        <taxon>Pseudomonadati</taxon>
        <taxon>Planctomycetota</taxon>
        <taxon>Candidatus Brocadiia</taxon>
        <taxon>Candidatus Brocadiales</taxon>
        <taxon>Candidatus Scalinduaceae</taxon>
        <taxon>Candidatus Scalindua</taxon>
    </lineage>
</organism>
<dbReference type="GO" id="GO:0033468">
    <property type="term" value="P:CMP-keto-3-deoxy-D-manno-octulosonic acid biosynthetic process"/>
    <property type="evidence" value="ECO:0007669"/>
    <property type="project" value="UniProtKB-UniRule"/>
</dbReference>
<dbReference type="Proteomes" id="UP000094056">
    <property type="component" value="Unassembled WGS sequence"/>
</dbReference>
<dbReference type="GO" id="GO:0008690">
    <property type="term" value="F:3-deoxy-manno-octulosonate cytidylyltransferase activity"/>
    <property type="evidence" value="ECO:0007669"/>
    <property type="project" value="UniProtKB-UniRule"/>
</dbReference>
<dbReference type="NCBIfam" id="NF003952">
    <property type="entry name" value="PRK05450.1-5"/>
    <property type="match status" value="1"/>
</dbReference>
<evidence type="ECO:0000256" key="1">
    <source>
        <dbReference type="ARBA" id="ARBA00004370"/>
    </source>
</evidence>
<comment type="function">
    <text evidence="5">Activates KDO (a required 8-carbon sugar) for incorporation into bacterial lipopolysaccharide in Gram-negative bacteria.</text>
</comment>
<evidence type="ECO:0000313" key="6">
    <source>
        <dbReference type="EMBL" id="ODS33113.1"/>
    </source>
</evidence>
<dbReference type="PATRIC" id="fig|1872076.5.peg.2031"/>
<keyword evidence="4 5" id="KW-0448">Lipopolysaccharide biosynthesis</keyword>
<dbReference type="HAMAP" id="MF_00057">
    <property type="entry name" value="KdsB"/>
    <property type="match status" value="1"/>
</dbReference>
<dbReference type="GO" id="GO:0005829">
    <property type="term" value="C:cytosol"/>
    <property type="evidence" value="ECO:0007669"/>
    <property type="project" value="TreeGrafter"/>
</dbReference>
<comment type="similarity">
    <text evidence="5">Belongs to the KdsB family.</text>
</comment>
<evidence type="ECO:0000313" key="7">
    <source>
        <dbReference type="Proteomes" id="UP000094056"/>
    </source>
</evidence>
<dbReference type="InterPro" id="IPR003329">
    <property type="entry name" value="Cytidylyl_trans"/>
</dbReference>
<dbReference type="InterPro" id="IPR004528">
    <property type="entry name" value="KdsB"/>
</dbReference>
<dbReference type="GO" id="GO:0016020">
    <property type="term" value="C:membrane"/>
    <property type="evidence" value="ECO:0007669"/>
    <property type="project" value="UniProtKB-SubCell"/>
</dbReference>
<comment type="catalytic activity">
    <reaction evidence="5">
        <text>3-deoxy-alpha-D-manno-oct-2-ulosonate + CTP = CMP-3-deoxy-beta-D-manno-octulosonate + diphosphate</text>
        <dbReference type="Rhea" id="RHEA:23448"/>
        <dbReference type="ChEBI" id="CHEBI:33019"/>
        <dbReference type="ChEBI" id="CHEBI:37563"/>
        <dbReference type="ChEBI" id="CHEBI:85986"/>
        <dbReference type="ChEBI" id="CHEBI:85987"/>
        <dbReference type="EC" id="2.7.7.38"/>
    </reaction>
</comment>
<dbReference type="UniPathway" id="UPA00358">
    <property type="reaction ID" value="UER00476"/>
</dbReference>
<dbReference type="Gene3D" id="3.90.550.10">
    <property type="entry name" value="Spore Coat Polysaccharide Biosynthesis Protein SpsA, Chain A"/>
    <property type="match status" value="1"/>
</dbReference>
<dbReference type="AlphaFoldDB" id="A0A1E3XBY2"/>
<evidence type="ECO:0000256" key="2">
    <source>
        <dbReference type="ARBA" id="ARBA00022679"/>
    </source>
</evidence>
<name>A0A1E3XBY2_9BACT</name>